<dbReference type="AlphaFoldDB" id="A0A1G1Y795"/>
<feature type="binding site" evidence="6">
    <location>
        <begin position="15"/>
        <end position="17"/>
    </location>
    <ligand>
        <name>substrate</name>
    </ligand>
</feature>
<feature type="binding site" evidence="6">
    <location>
        <position position="174"/>
    </location>
    <ligand>
        <name>Zn(2+)</name>
        <dbReference type="ChEBI" id="CHEBI:29105"/>
        <label>2</label>
    </ligand>
</feature>
<evidence type="ECO:0000313" key="9">
    <source>
        <dbReference type="Proteomes" id="UP000178432"/>
    </source>
</evidence>
<comment type="caution">
    <text evidence="6">Lacks conserved residue(s) required for the propagation of feature annotation.</text>
</comment>
<accession>A0A1G1Y795</accession>
<name>A0A1G1Y795_9BACT</name>
<feature type="binding site" evidence="6">
    <location>
        <position position="139"/>
    </location>
    <ligand>
        <name>Zn(2+)</name>
        <dbReference type="ChEBI" id="CHEBI:29105"/>
        <label>2</label>
    </ligand>
</feature>
<comment type="pathway">
    <text evidence="6">Pyrimidine metabolism; UMP biosynthesis via de novo pathway; (S)-dihydroorotate from bicarbonate: step 3/3.</text>
</comment>
<dbReference type="GO" id="GO:0044205">
    <property type="term" value="P:'de novo' UMP biosynthetic process"/>
    <property type="evidence" value="ECO:0007669"/>
    <property type="project" value="UniProtKB-UniRule"/>
</dbReference>
<feature type="binding site" description="via carbamate group" evidence="6">
    <location>
        <position position="102"/>
    </location>
    <ligand>
        <name>Zn(2+)</name>
        <dbReference type="ChEBI" id="CHEBI:29105"/>
        <label>1</label>
    </ligand>
</feature>
<comment type="catalytic activity">
    <reaction evidence="6">
        <text>(S)-dihydroorotate + H2O = N-carbamoyl-L-aspartate + H(+)</text>
        <dbReference type="Rhea" id="RHEA:24296"/>
        <dbReference type="ChEBI" id="CHEBI:15377"/>
        <dbReference type="ChEBI" id="CHEBI:15378"/>
        <dbReference type="ChEBI" id="CHEBI:30864"/>
        <dbReference type="ChEBI" id="CHEBI:32814"/>
        <dbReference type="EC" id="3.5.2.3"/>
    </reaction>
</comment>
<dbReference type="EMBL" id="MHIF01000017">
    <property type="protein sequence ID" value="OGY48178.1"/>
    <property type="molecule type" value="Genomic_DNA"/>
</dbReference>
<dbReference type="GO" id="GO:0008270">
    <property type="term" value="F:zinc ion binding"/>
    <property type="evidence" value="ECO:0007669"/>
    <property type="project" value="UniProtKB-UniRule"/>
</dbReference>
<feature type="active site" evidence="6">
    <location>
        <position position="246"/>
    </location>
</feature>
<comment type="similarity">
    <text evidence="6">Belongs to the metallo-dependent hydrolases superfamily. DHOase family. Class II DHOase subfamily.</text>
</comment>
<dbReference type="PIRSF" id="PIRSF001237">
    <property type="entry name" value="DHOdimr"/>
    <property type="match status" value="1"/>
</dbReference>
<keyword evidence="4 6" id="KW-0862">Zinc</keyword>
<dbReference type="GO" id="GO:0005737">
    <property type="term" value="C:cytoplasm"/>
    <property type="evidence" value="ECO:0007669"/>
    <property type="project" value="TreeGrafter"/>
</dbReference>
<dbReference type="GO" id="GO:0006207">
    <property type="term" value="P:'de novo' pyrimidine nucleobase biosynthetic process"/>
    <property type="evidence" value="ECO:0007669"/>
    <property type="project" value="TreeGrafter"/>
</dbReference>
<feature type="binding site" evidence="6">
    <location>
        <position position="41"/>
    </location>
    <ligand>
        <name>substrate</name>
    </ligand>
</feature>
<feature type="binding site" evidence="6">
    <location>
        <position position="139"/>
    </location>
    <ligand>
        <name>substrate</name>
    </ligand>
</feature>
<keyword evidence="2 6" id="KW-0479">Metal-binding</keyword>
<keyword evidence="5 6" id="KW-0665">Pyrimidine biosynthesis</keyword>
<dbReference type="InterPro" id="IPR004721">
    <property type="entry name" value="DHOdimr"/>
</dbReference>
<evidence type="ECO:0000256" key="2">
    <source>
        <dbReference type="ARBA" id="ARBA00022723"/>
    </source>
</evidence>
<reference evidence="8 9" key="1">
    <citation type="journal article" date="2016" name="Nat. Commun.">
        <title>Thousands of microbial genomes shed light on interconnected biogeochemical processes in an aquifer system.</title>
        <authorList>
            <person name="Anantharaman K."/>
            <person name="Brown C.T."/>
            <person name="Hug L.A."/>
            <person name="Sharon I."/>
            <person name="Castelle C.J."/>
            <person name="Probst A.J."/>
            <person name="Thomas B.C."/>
            <person name="Singh A."/>
            <person name="Wilkins M.J."/>
            <person name="Karaoz U."/>
            <person name="Brodie E.L."/>
            <person name="Williams K.H."/>
            <person name="Hubbard S.S."/>
            <person name="Banfield J.F."/>
        </authorList>
    </citation>
    <scope>NUCLEOTIDE SEQUENCE [LARGE SCALE GENOMIC DNA]</scope>
</reference>
<evidence type="ECO:0000256" key="3">
    <source>
        <dbReference type="ARBA" id="ARBA00022801"/>
    </source>
</evidence>
<dbReference type="HAMAP" id="MF_00219">
    <property type="entry name" value="PyrC_classII"/>
    <property type="match status" value="1"/>
</dbReference>
<dbReference type="Gene3D" id="3.20.20.140">
    <property type="entry name" value="Metal-dependent hydrolases"/>
    <property type="match status" value="1"/>
</dbReference>
<dbReference type="PROSITE" id="PS00483">
    <property type="entry name" value="DIHYDROOROTASE_2"/>
    <property type="match status" value="1"/>
</dbReference>
<evidence type="ECO:0000256" key="1">
    <source>
        <dbReference type="ARBA" id="ARBA00002368"/>
    </source>
</evidence>
<evidence type="ECO:0000256" key="5">
    <source>
        <dbReference type="ARBA" id="ARBA00022975"/>
    </source>
</evidence>
<feature type="binding site" evidence="6">
    <location>
        <position position="246"/>
    </location>
    <ligand>
        <name>Zn(2+)</name>
        <dbReference type="ChEBI" id="CHEBI:29105"/>
        <label>1</label>
    </ligand>
</feature>
<comment type="caution">
    <text evidence="8">The sequence shown here is derived from an EMBL/GenBank/DDBJ whole genome shotgun (WGS) entry which is preliminary data.</text>
</comment>
<protein>
    <recommendedName>
        <fullName evidence="6 7">Dihydroorotase</fullName>
        <shortName evidence="6">DHOase</shortName>
        <ecNumber evidence="6 7">3.5.2.3</ecNumber>
    </recommendedName>
</protein>
<dbReference type="UniPathway" id="UPA00070">
    <property type="reaction ID" value="UER00117"/>
</dbReference>
<dbReference type="PROSITE" id="PS00482">
    <property type="entry name" value="DIHYDROOROTASE_1"/>
    <property type="match status" value="1"/>
</dbReference>
<evidence type="ECO:0000256" key="7">
    <source>
        <dbReference type="NCBIfam" id="TIGR00856"/>
    </source>
</evidence>
<proteinExistence type="inferred from homology"/>
<feature type="binding site" evidence="6">
    <location>
        <position position="250"/>
    </location>
    <ligand>
        <name>substrate</name>
    </ligand>
</feature>
<evidence type="ECO:0000256" key="4">
    <source>
        <dbReference type="ARBA" id="ARBA00022833"/>
    </source>
</evidence>
<dbReference type="InterPro" id="IPR002195">
    <property type="entry name" value="Dihydroorotase_CS"/>
</dbReference>
<evidence type="ECO:0000313" key="8">
    <source>
        <dbReference type="EMBL" id="OGY48178.1"/>
    </source>
</evidence>
<comment type="subunit">
    <text evidence="6">Homodimer.</text>
</comment>
<dbReference type="SUPFAM" id="SSF51556">
    <property type="entry name" value="Metallo-dependent hydrolases"/>
    <property type="match status" value="1"/>
</dbReference>
<feature type="modified residue" description="N6-carboxylysine" evidence="6">
    <location>
        <position position="102"/>
    </location>
</feature>
<gene>
    <name evidence="6" type="primary">pyrC</name>
    <name evidence="8" type="ORF">A2663_01375</name>
</gene>
<feature type="binding site" evidence="6">
    <location>
        <position position="265"/>
    </location>
    <ligand>
        <name>substrate</name>
    </ligand>
</feature>
<dbReference type="EC" id="3.5.2.3" evidence="6 7"/>
<comment type="cofactor">
    <cofactor evidence="6">
        <name>Zn(2+)</name>
        <dbReference type="ChEBI" id="CHEBI:29105"/>
    </cofactor>
    <text evidence="6">Binds 2 Zn(2+) ions per subunit.</text>
</comment>
<dbReference type="PANTHER" id="PTHR43137">
    <property type="entry name" value="DIHYDROOROTASE"/>
    <property type="match status" value="1"/>
</dbReference>
<sequence>MNTITIRKPDDFHVHFREGELLTAVLPPTARGFARAIAMPNLKAPRATTAEHVREYRCEIIGAMKANGISKADFDPLMTFKITPQTKVETIRLMSGYAVAGKLYPEGVTTGSEDGVKDFQALYPIFEEMGAFAFVLSIHGELPGAPETEAEQKFIPVLRKLIRDFPGLRIVVEHVSSKAMVDFLMSKDVPQTVGATITPQHLVLTYEDALANRHNYCKPVAKTLADRAAVIQAAISGDPRFFFGSDSAPHPKSKKKAALGQNPAAGVFSGPVALPVLAQVFAAAGQLSRLENFTSVFGARFYRLPPNRGEIQLINKPQTVPEICAGDVVPFLAGQKIAWQIVVS</sequence>
<dbReference type="NCBIfam" id="TIGR00856">
    <property type="entry name" value="pyrC_dimer"/>
    <property type="match status" value="1"/>
</dbReference>
<keyword evidence="3 6" id="KW-0378">Hydrolase</keyword>
<feature type="binding site" description="via carbamate group" evidence="6">
    <location>
        <position position="102"/>
    </location>
    <ligand>
        <name>Zn(2+)</name>
        <dbReference type="ChEBI" id="CHEBI:29105"/>
        <label>2</label>
    </ligand>
</feature>
<dbReference type="InterPro" id="IPR032466">
    <property type="entry name" value="Metal_Hydrolase"/>
</dbReference>
<dbReference type="Proteomes" id="UP000178432">
    <property type="component" value="Unassembled WGS sequence"/>
</dbReference>
<dbReference type="PANTHER" id="PTHR43137:SF1">
    <property type="entry name" value="DIHYDROOROTASE"/>
    <property type="match status" value="1"/>
</dbReference>
<feature type="binding site" evidence="6">
    <location>
        <position position="15"/>
    </location>
    <ligand>
        <name>Zn(2+)</name>
        <dbReference type="ChEBI" id="CHEBI:29105"/>
        <label>1</label>
    </ligand>
</feature>
<dbReference type="GO" id="GO:0004151">
    <property type="term" value="F:dihydroorotase activity"/>
    <property type="evidence" value="ECO:0007669"/>
    <property type="project" value="UniProtKB-UniRule"/>
</dbReference>
<feature type="binding site" evidence="6">
    <location>
        <position position="13"/>
    </location>
    <ligand>
        <name>Zn(2+)</name>
        <dbReference type="ChEBI" id="CHEBI:29105"/>
        <label>1</label>
    </ligand>
</feature>
<evidence type="ECO:0000256" key="6">
    <source>
        <dbReference type="HAMAP-Rule" id="MF_00219"/>
    </source>
</evidence>
<comment type="function">
    <text evidence="1 6">Catalyzes the reversible cyclization of carbamoyl aspartate to dihydroorotate.</text>
</comment>
<organism evidence="8 9">
    <name type="scientific">Candidatus Buchananbacteria bacterium RIFCSPHIGHO2_01_FULL_46_12</name>
    <dbReference type="NCBI Taxonomy" id="1797536"/>
    <lineage>
        <taxon>Bacteria</taxon>
        <taxon>Candidatus Buchananiibacteriota</taxon>
    </lineage>
</organism>